<dbReference type="Gene3D" id="2.50.20.10">
    <property type="entry name" value="Lipoprotein localisation LolA/LolB/LppX"/>
    <property type="match status" value="1"/>
</dbReference>
<reference evidence="9 10" key="1">
    <citation type="journal article" date="2013" name="Genome Announc.">
        <title>Draft Genome Sequence of the Methanotrophic Gammaproteobacterium Methyloglobulus morosus DSM 22980 Strain KoM1.</title>
        <authorList>
            <person name="Poehlein A."/>
            <person name="Deutzmann J.S."/>
            <person name="Daniel R."/>
            <person name="Simeonova D.D."/>
        </authorList>
    </citation>
    <scope>NUCLEOTIDE SEQUENCE [LARGE SCALE GENOMIC DNA]</scope>
    <source>
        <strain evidence="9 10">KoM1</strain>
    </source>
</reference>
<dbReference type="Gene3D" id="3.30.200.100">
    <property type="entry name" value="MucB/RseB, C-terminal domain"/>
    <property type="match status" value="1"/>
</dbReference>
<comment type="subcellular location">
    <subcellularLocation>
        <location evidence="1">Periplasm</location>
    </subcellularLocation>
</comment>
<organism evidence="9 10">
    <name type="scientific">Methyloglobulus morosus KoM1</name>
    <dbReference type="NCBI Taxonomy" id="1116472"/>
    <lineage>
        <taxon>Bacteria</taxon>
        <taxon>Pseudomonadati</taxon>
        <taxon>Pseudomonadota</taxon>
        <taxon>Gammaproteobacteria</taxon>
        <taxon>Methylococcales</taxon>
        <taxon>Methylococcaceae</taxon>
        <taxon>Methyloglobulus</taxon>
    </lineage>
</organism>
<dbReference type="InterPro" id="IPR033434">
    <property type="entry name" value="MucB/RseB_N"/>
</dbReference>
<keyword evidence="4" id="KW-0574">Periplasm</keyword>
<dbReference type="InterPro" id="IPR038484">
    <property type="entry name" value="MucB/RseB_C_sf"/>
</dbReference>
<dbReference type="Proteomes" id="UP000017842">
    <property type="component" value="Unassembled WGS sequence"/>
</dbReference>
<dbReference type="EMBL" id="AYLO01000058">
    <property type="protein sequence ID" value="ESS72359.1"/>
    <property type="molecule type" value="Genomic_DNA"/>
</dbReference>
<dbReference type="InterPro" id="IPR005588">
    <property type="entry name" value="MucB_RseB"/>
</dbReference>
<feature type="domain" description="MucB/RseB C-terminal" evidence="8">
    <location>
        <begin position="220"/>
        <end position="320"/>
    </location>
</feature>
<dbReference type="GO" id="GO:0045152">
    <property type="term" value="F:antisigma factor binding"/>
    <property type="evidence" value="ECO:0007669"/>
    <property type="project" value="TreeGrafter"/>
</dbReference>
<evidence type="ECO:0000256" key="1">
    <source>
        <dbReference type="ARBA" id="ARBA00004418"/>
    </source>
</evidence>
<evidence type="ECO:0000256" key="5">
    <source>
        <dbReference type="SAM" id="MobiDB-lite"/>
    </source>
</evidence>
<dbReference type="PATRIC" id="fig|1116472.3.peg.1857"/>
<evidence type="ECO:0000256" key="6">
    <source>
        <dbReference type="SAM" id="SignalP"/>
    </source>
</evidence>
<gene>
    <name evidence="9" type="primary">rseB</name>
    <name evidence="9" type="ORF">MGMO_60c00230</name>
</gene>
<dbReference type="Pfam" id="PF03888">
    <property type="entry name" value="MucB_RseB"/>
    <property type="match status" value="1"/>
</dbReference>
<feature type="signal peptide" evidence="6">
    <location>
        <begin position="1"/>
        <end position="18"/>
    </location>
</feature>
<feature type="domain" description="MucB/RseB N-terminal" evidence="7">
    <location>
        <begin position="25"/>
        <end position="198"/>
    </location>
</feature>
<dbReference type="PIRSF" id="PIRSF005427">
    <property type="entry name" value="RseB"/>
    <property type="match status" value="1"/>
</dbReference>
<sequence>MVQFLFALLCVVMGTATAVENPLTAKQILQKMTKAMELSDYQGTVVFLKNDKLEAMKYFHTKAKDKGQERLVSLNSPPREIVRNSDEIKCLYKLTRQVIVEHRPYEHSFIVDVPKNLDALDTSYDFEVIGEEDVAMMPSFVVNIKPKDDFRYIRKIWIAKEHFLPMKAAVYDLSGIVLEQVVFTEMQVNNKPADQATETTLAEPTTPSNDGTPASSDSSNQAAFEVTALPPGFKQIFFSRKPLHQSDQPVDHVLLSDGFASVSVYLETKKADSTRDSPLPEGIHSVGAINSMIRILADSQLTVLGEVPASTVKFIAEGVKLRHPAP</sequence>
<dbReference type="InterPro" id="IPR033436">
    <property type="entry name" value="MucB/RseB_C"/>
</dbReference>
<evidence type="ECO:0000256" key="2">
    <source>
        <dbReference type="ARBA" id="ARBA00008150"/>
    </source>
</evidence>
<dbReference type="PANTHER" id="PTHR38782">
    <property type="match status" value="1"/>
</dbReference>
<dbReference type="PANTHER" id="PTHR38782:SF1">
    <property type="entry name" value="SIGMA-E FACTOR REGULATORY PROTEIN RSEB"/>
    <property type="match status" value="1"/>
</dbReference>
<evidence type="ECO:0000259" key="7">
    <source>
        <dbReference type="Pfam" id="PF03888"/>
    </source>
</evidence>
<proteinExistence type="inferred from homology"/>
<evidence type="ECO:0000313" key="10">
    <source>
        <dbReference type="Proteomes" id="UP000017842"/>
    </source>
</evidence>
<dbReference type="STRING" id="1116472.MGMO_60c00230"/>
<name>V5BWX4_9GAMM</name>
<dbReference type="GO" id="GO:0030288">
    <property type="term" value="C:outer membrane-bounded periplasmic space"/>
    <property type="evidence" value="ECO:0007669"/>
    <property type="project" value="TreeGrafter"/>
</dbReference>
<comment type="similarity">
    <text evidence="2">Belongs to the RseB family.</text>
</comment>
<dbReference type="AlphaFoldDB" id="V5BWX4"/>
<accession>V5BWX4</accession>
<keyword evidence="10" id="KW-1185">Reference proteome</keyword>
<evidence type="ECO:0000256" key="4">
    <source>
        <dbReference type="ARBA" id="ARBA00022764"/>
    </source>
</evidence>
<comment type="caution">
    <text evidence="9">The sequence shown here is derived from an EMBL/GenBank/DDBJ whole genome shotgun (WGS) entry which is preliminary data.</text>
</comment>
<feature type="compositionally biased region" description="Low complexity" evidence="5">
    <location>
        <begin position="196"/>
        <end position="207"/>
    </location>
</feature>
<dbReference type="Pfam" id="PF17188">
    <property type="entry name" value="MucB_RseB_C"/>
    <property type="match status" value="1"/>
</dbReference>
<evidence type="ECO:0000313" key="9">
    <source>
        <dbReference type="EMBL" id="ESS72359.1"/>
    </source>
</evidence>
<feature type="compositionally biased region" description="Polar residues" evidence="5">
    <location>
        <begin position="208"/>
        <end position="221"/>
    </location>
</feature>
<keyword evidence="3 6" id="KW-0732">Signal</keyword>
<feature type="chain" id="PRO_5004731712" evidence="6">
    <location>
        <begin position="19"/>
        <end position="326"/>
    </location>
</feature>
<evidence type="ECO:0000259" key="8">
    <source>
        <dbReference type="Pfam" id="PF17188"/>
    </source>
</evidence>
<dbReference type="CDD" id="cd16327">
    <property type="entry name" value="RseB"/>
    <property type="match status" value="1"/>
</dbReference>
<dbReference type="GO" id="GO:0032885">
    <property type="term" value="P:regulation of polysaccharide biosynthetic process"/>
    <property type="evidence" value="ECO:0007669"/>
    <property type="project" value="TreeGrafter"/>
</dbReference>
<protein>
    <submittedName>
        <fullName evidence="9">Sigma-E factor regulatory protein RseB</fullName>
    </submittedName>
</protein>
<dbReference type="eggNOG" id="COG3026">
    <property type="taxonomic scope" value="Bacteria"/>
</dbReference>
<feature type="region of interest" description="Disordered" evidence="5">
    <location>
        <begin position="194"/>
        <end position="221"/>
    </location>
</feature>
<evidence type="ECO:0000256" key="3">
    <source>
        <dbReference type="ARBA" id="ARBA00022729"/>
    </source>
</evidence>